<dbReference type="PANTHER" id="PTHR43625:SF40">
    <property type="entry name" value="ALDO-KETO REDUCTASE YAKC [NADP(+)]"/>
    <property type="match status" value="1"/>
</dbReference>
<protein>
    <recommendedName>
        <fullName evidence="3">NADP-dependent oxidoreductase domain-containing protein</fullName>
    </recommendedName>
</protein>
<evidence type="ECO:0000259" key="3">
    <source>
        <dbReference type="Pfam" id="PF00248"/>
    </source>
</evidence>
<dbReference type="InterPro" id="IPR050791">
    <property type="entry name" value="Aldo-Keto_reductase"/>
</dbReference>
<feature type="domain" description="NADP-dependent oxidoreductase" evidence="3">
    <location>
        <begin position="39"/>
        <end position="88"/>
    </location>
</feature>
<dbReference type="AlphaFoldDB" id="D8RMD4"/>
<dbReference type="InParanoid" id="D8RMD4"/>
<feature type="domain" description="NADP-dependent oxidoreductase" evidence="3">
    <location>
        <begin position="89"/>
        <end position="141"/>
    </location>
</feature>
<dbReference type="Gramene" id="EFJ26515">
    <property type="protein sequence ID" value="EFJ26515"/>
    <property type="gene ID" value="SELMODRAFT_412810"/>
</dbReference>
<dbReference type="KEGG" id="smo:SELMODRAFT_412810"/>
<dbReference type="GO" id="GO:0016491">
    <property type="term" value="F:oxidoreductase activity"/>
    <property type="evidence" value="ECO:0007669"/>
    <property type="project" value="UniProtKB-KW"/>
</dbReference>
<dbReference type="EMBL" id="GL377584">
    <property type="protein sequence ID" value="EFJ26515.1"/>
    <property type="molecule type" value="Genomic_DNA"/>
</dbReference>
<gene>
    <name evidence="4" type="ORF">SELMODRAFT_412810</name>
</gene>
<feature type="compositionally biased region" description="Basic residues" evidence="2">
    <location>
        <begin position="174"/>
        <end position="186"/>
    </location>
</feature>
<dbReference type="PANTHER" id="PTHR43625">
    <property type="entry name" value="AFLATOXIN B1 ALDEHYDE REDUCTASE"/>
    <property type="match status" value="1"/>
</dbReference>
<accession>D8RMD4</accession>
<proteinExistence type="predicted"/>
<dbReference type="InterPro" id="IPR023210">
    <property type="entry name" value="NADP_OxRdtase_dom"/>
</dbReference>
<dbReference type="Gene3D" id="3.20.20.100">
    <property type="entry name" value="NADP-dependent oxidoreductase domain"/>
    <property type="match status" value="2"/>
</dbReference>
<dbReference type="SUPFAM" id="SSF51430">
    <property type="entry name" value="NAD(P)-linked oxidoreductase"/>
    <property type="match status" value="1"/>
</dbReference>
<evidence type="ECO:0000256" key="1">
    <source>
        <dbReference type="ARBA" id="ARBA00023002"/>
    </source>
</evidence>
<name>D8RMD4_SELML</name>
<keyword evidence="1" id="KW-0560">Oxidoreductase</keyword>
<dbReference type="Proteomes" id="UP000001514">
    <property type="component" value="Unassembled WGS sequence"/>
</dbReference>
<dbReference type="Pfam" id="PF00248">
    <property type="entry name" value="Aldo_ket_red"/>
    <property type="match status" value="2"/>
</dbReference>
<dbReference type="GO" id="GO:0005737">
    <property type="term" value="C:cytoplasm"/>
    <property type="evidence" value="ECO:0000318"/>
    <property type="project" value="GO_Central"/>
</dbReference>
<sequence length="215" mass="24852">MDRIPTRKGDQRKGPNRDQVCSSFPRWKLEQQCQDWNSGGHVRAACEASLKRLEIDCIDLYYQHRVDPKVPIEITVGAMKELVKEGKIEWSLWTRDVEEEIIPTCRELGTGIVSYSPLGRGFFSEKAVVEEIGNDDFRKTRFQGENLARNKILYEKREEEVQSRAACSCLGPTPRRRRCSHSRHYQAPKLRREPSFSPSHSLQGRCRRGREGSFG</sequence>
<feature type="region of interest" description="Disordered" evidence="2">
    <location>
        <begin position="173"/>
        <end position="215"/>
    </location>
</feature>
<dbReference type="InterPro" id="IPR036812">
    <property type="entry name" value="NAD(P)_OxRdtase_dom_sf"/>
</dbReference>
<dbReference type="HOGENOM" id="CLU_1285195_0_0_1"/>
<dbReference type="eggNOG" id="KOG1575">
    <property type="taxonomic scope" value="Eukaryota"/>
</dbReference>
<evidence type="ECO:0000313" key="5">
    <source>
        <dbReference type="Proteomes" id="UP000001514"/>
    </source>
</evidence>
<organism evidence="5">
    <name type="scientific">Selaginella moellendorffii</name>
    <name type="common">Spikemoss</name>
    <dbReference type="NCBI Taxonomy" id="88036"/>
    <lineage>
        <taxon>Eukaryota</taxon>
        <taxon>Viridiplantae</taxon>
        <taxon>Streptophyta</taxon>
        <taxon>Embryophyta</taxon>
        <taxon>Tracheophyta</taxon>
        <taxon>Lycopodiopsida</taxon>
        <taxon>Selaginellales</taxon>
        <taxon>Selaginellaceae</taxon>
        <taxon>Selaginella</taxon>
    </lineage>
</organism>
<keyword evidence="5" id="KW-1185">Reference proteome</keyword>
<evidence type="ECO:0000256" key="2">
    <source>
        <dbReference type="SAM" id="MobiDB-lite"/>
    </source>
</evidence>
<evidence type="ECO:0000313" key="4">
    <source>
        <dbReference type="EMBL" id="EFJ26515.1"/>
    </source>
</evidence>
<reference evidence="4 5" key="1">
    <citation type="journal article" date="2011" name="Science">
        <title>The Selaginella genome identifies genetic changes associated with the evolution of vascular plants.</title>
        <authorList>
            <person name="Banks J.A."/>
            <person name="Nishiyama T."/>
            <person name="Hasebe M."/>
            <person name="Bowman J.L."/>
            <person name="Gribskov M."/>
            <person name="dePamphilis C."/>
            <person name="Albert V.A."/>
            <person name="Aono N."/>
            <person name="Aoyama T."/>
            <person name="Ambrose B.A."/>
            <person name="Ashton N.W."/>
            <person name="Axtell M.J."/>
            <person name="Barker E."/>
            <person name="Barker M.S."/>
            <person name="Bennetzen J.L."/>
            <person name="Bonawitz N.D."/>
            <person name="Chapple C."/>
            <person name="Cheng C."/>
            <person name="Correa L.G."/>
            <person name="Dacre M."/>
            <person name="DeBarry J."/>
            <person name="Dreyer I."/>
            <person name="Elias M."/>
            <person name="Engstrom E.M."/>
            <person name="Estelle M."/>
            <person name="Feng L."/>
            <person name="Finet C."/>
            <person name="Floyd S.K."/>
            <person name="Frommer W.B."/>
            <person name="Fujita T."/>
            <person name="Gramzow L."/>
            <person name="Gutensohn M."/>
            <person name="Harholt J."/>
            <person name="Hattori M."/>
            <person name="Heyl A."/>
            <person name="Hirai T."/>
            <person name="Hiwatashi Y."/>
            <person name="Ishikawa M."/>
            <person name="Iwata M."/>
            <person name="Karol K.G."/>
            <person name="Koehler B."/>
            <person name="Kolukisaoglu U."/>
            <person name="Kubo M."/>
            <person name="Kurata T."/>
            <person name="Lalonde S."/>
            <person name="Li K."/>
            <person name="Li Y."/>
            <person name="Litt A."/>
            <person name="Lyons E."/>
            <person name="Manning G."/>
            <person name="Maruyama T."/>
            <person name="Michael T.P."/>
            <person name="Mikami K."/>
            <person name="Miyazaki S."/>
            <person name="Morinaga S."/>
            <person name="Murata T."/>
            <person name="Mueller-Roeber B."/>
            <person name="Nelson D.R."/>
            <person name="Obara M."/>
            <person name="Oguri Y."/>
            <person name="Olmstead R.G."/>
            <person name="Onodera N."/>
            <person name="Petersen B.L."/>
            <person name="Pils B."/>
            <person name="Prigge M."/>
            <person name="Rensing S.A."/>
            <person name="Riano-Pachon D.M."/>
            <person name="Roberts A.W."/>
            <person name="Sato Y."/>
            <person name="Scheller H.V."/>
            <person name="Schulz B."/>
            <person name="Schulz C."/>
            <person name="Shakirov E.V."/>
            <person name="Shibagaki N."/>
            <person name="Shinohara N."/>
            <person name="Shippen D.E."/>
            <person name="Soerensen I."/>
            <person name="Sotooka R."/>
            <person name="Sugimoto N."/>
            <person name="Sugita M."/>
            <person name="Sumikawa N."/>
            <person name="Tanurdzic M."/>
            <person name="Theissen G."/>
            <person name="Ulvskov P."/>
            <person name="Wakazuki S."/>
            <person name="Weng J.K."/>
            <person name="Willats W.W."/>
            <person name="Wipf D."/>
            <person name="Wolf P.G."/>
            <person name="Yang L."/>
            <person name="Zimmer A.D."/>
            <person name="Zhu Q."/>
            <person name="Mitros T."/>
            <person name="Hellsten U."/>
            <person name="Loque D."/>
            <person name="Otillar R."/>
            <person name="Salamov A."/>
            <person name="Schmutz J."/>
            <person name="Shapiro H."/>
            <person name="Lindquist E."/>
            <person name="Lucas S."/>
            <person name="Rokhsar D."/>
            <person name="Grigoriev I.V."/>
        </authorList>
    </citation>
    <scope>NUCLEOTIDE SEQUENCE [LARGE SCALE GENOMIC DNA]</scope>
</reference>